<dbReference type="STRING" id="1267564.SAMN05192561_10452"/>
<evidence type="ECO:0000313" key="3">
    <source>
        <dbReference type="Proteomes" id="UP000199215"/>
    </source>
</evidence>
<evidence type="ECO:0000256" key="1">
    <source>
        <dbReference type="SAM" id="MobiDB-lite"/>
    </source>
</evidence>
<dbReference type="NCBIfam" id="NF041914">
    <property type="entry name" value="HVO_2523"/>
    <property type="match status" value="1"/>
</dbReference>
<protein>
    <recommendedName>
        <fullName evidence="4">Small CPxCG-related zinc finger protein</fullName>
    </recommendedName>
</protein>
<feature type="region of interest" description="Disordered" evidence="1">
    <location>
        <begin position="1"/>
        <end position="31"/>
    </location>
</feature>
<organism evidence="2 3">
    <name type="scientific">Halopenitus malekzadehii</name>
    <dbReference type="NCBI Taxonomy" id="1267564"/>
    <lineage>
        <taxon>Archaea</taxon>
        <taxon>Methanobacteriati</taxon>
        <taxon>Methanobacteriota</taxon>
        <taxon>Stenosarchaea group</taxon>
        <taxon>Halobacteria</taxon>
        <taxon>Halobacteriales</taxon>
        <taxon>Haloferacaceae</taxon>
        <taxon>Halopenitus</taxon>
    </lineage>
</organism>
<dbReference type="EMBL" id="FNWU01000004">
    <property type="protein sequence ID" value="SEH51778.1"/>
    <property type="molecule type" value="Genomic_DNA"/>
</dbReference>
<dbReference type="InterPro" id="IPR049701">
    <property type="entry name" value="HVO_2523-like"/>
</dbReference>
<keyword evidence="3" id="KW-1185">Reference proteome</keyword>
<name>A0A1H6IPU1_9EURY</name>
<dbReference type="AlphaFoldDB" id="A0A1H6IPU1"/>
<feature type="compositionally biased region" description="Polar residues" evidence="1">
    <location>
        <begin position="1"/>
        <end position="11"/>
    </location>
</feature>
<evidence type="ECO:0008006" key="4">
    <source>
        <dbReference type="Google" id="ProtNLM"/>
    </source>
</evidence>
<dbReference type="OrthoDB" id="185717at2157"/>
<gene>
    <name evidence="2" type="ORF">SAMN05192561_10452</name>
</gene>
<proteinExistence type="predicted"/>
<reference evidence="2 3" key="1">
    <citation type="submission" date="2016-10" db="EMBL/GenBank/DDBJ databases">
        <authorList>
            <person name="de Groot N.N."/>
        </authorList>
    </citation>
    <scope>NUCLEOTIDE SEQUENCE [LARGE SCALE GENOMIC DNA]</scope>
    <source>
        <strain evidence="2 3">IBRC-M10418</strain>
    </source>
</reference>
<accession>A0A1H6IPU1</accession>
<sequence>MSRQGDGSAQATDPEATDPEATPTDAGGRPCPLCTRPMQHRHCKYVCPTHGVVYDCSDTFY</sequence>
<dbReference type="Proteomes" id="UP000199215">
    <property type="component" value="Unassembled WGS sequence"/>
</dbReference>
<evidence type="ECO:0000313" key="2">
    <source>
        <dbReference type="EMBL" id="SEH51778.1"/>
    </source>
</evidence>